<dbReference type="InterPro" id="IPR013833">
    <property type="entry name" value="Cyt_c_oxidase_su3_a-hlx"/>
</dbReference>
<comment type="similarity">
    <text evidence="2 6">Belongs to the cytochrome c oxidase subunit 3 family.</text>
</comment>
<dbReference type="PANTHER" id="PTHR11403:SF6">
    <property type="entry name" value="NITRIC OXIDE REDUCTASE SUBUNIT E"/>
    <property type="match status" value="1"/>
</dbReference>
<keyword evidence="5 7" id="KW-0472">Membrane</keyword>
<dbReference type="GO" id="GO:0004129">
    <property type="term" value="F:cytochrome-c oxidase activity"/>
    <property type="evidence" value="ECO:0007669"/>
    <property type="project" value="InterPro"/>
</dbReference>
<feature type="transmembrane region" description="Helical" evidence="7">
    <location>
        <begin position="173"/>
        <end position="192"/>
    </location>
</feature>
<keyword evidence="3 6" id="KW-0812">Transmembrane</keyword>
<keyword evidence="10" id="KW-1185">Reference proteome</keyword>
<comment type="caution">
    <text evidence="9">The sequence shown here is derived from an EMBL/GenBank/DDBJ whole genome shotgun (WGS) entry which is preliminary data.</text>
</comment>
<dbReference type="InterPro" id="IPR024791">
    <property type="entry name" value="Cyt_c/ubiquinol_Oxase_su3"/>
</dbReference>
<evidence type="ECO:0000256" key="1">
    <source>
        <dbReference type="ARBA" id="ARBA00004141"/>
    </source>
</evidence>
<evidence type="ECO:0000256" key="6">
    <source>
        <dbReference type="RuleBase" id="RU003376"/>
    </source>
</evidence>
<evidence type="ECO:0000256" key="5">
    <source>
        <dbReference type="ARBA" id="ARBA00023136"/>
    </source>
</evidence>
<evidence type="ECO:0000313" key="9">
    <source>
        <dbReference type="EMBL" id="REG98578.1"/>
    </source>
</evidence>
<dbReference type="InterPro" id="IPR035973">
    <property type="entry name" value="Cyt_c_oxidase_su3-like_sf"/>
</dbReference>
<feature type="transmembrane region" description="Helical" evidence="7">
    <location>
        <begin position="12"/>
        <end position="39"/>
    </location>
</feature>
<sequence>MESLKINYKNIYYPPGGILMWIIIFLELITFGMALLAFVYYGTENATVFHESRMELNTVFGTVNTIFLLTSGFFMANAVHLFKENEVKKSSLYFKLAMLGGFLFLALKSVEYYHKIESGITLDTNMFYTFYWLLTGFHVIHVIMGLVILVWTNYGMTKKNSDTTVEDIEACGAFWHMCDLIWLLLFPILYLFF</sequence>
<organism evidence="9 10">
    <name type="scientific">Flavobacterium aquicola</name>
    <dbReference type="NCBI Taxonomy" id="1682742"/>
    <lineage>
        <taxon>Bacteria</taxon>
        <taxon>Pseudomonadati</taxon>
        <taxon>Bacteroidota</taxon>
        <taxon>Flavobacteriia</taxon>
        <taxon>Flavobacteriales</taxon>
        <taxon>Flavobacteriaceae</taxon>
        <taxon>Flavobacterium</taxon>
    </lineage>
</organism>
<feature type="domain" description="Heme-copper oxidase subunit III family profile" evidence="8">
    <location>
        <begin position="20"/>
        <end position="193"/>
    </location>
</feature>
<dbReference type="GO" id="GO:0005886">
    <property type="term" value="C:plasma membrane"/>
    <property type="evidence" value="ECO:0007669"/>
    <property type="project" value="UniProtKB-SubCell"/>
</dbReference>
<proteinExistence type="inferred from homology"/>
<evidence type="ECO:0000259" key="8">
    <source>
        <dbReference type="PROSITE" id="PS50253"/>
    </source>
</evidence>
<gene>
    <name evidence="9" type="ORF">C8P67_106185</name>
</gene>
<dbReference type="PANTHER" id="PTHR11403">
    <property type="entry name" value="CYTOCHROME C OXIDASE SUBUNIT III"/>
    <property type="match status" value="1"/>
</dbReference>
<evidence type="ECO:0000256" key="4">
    <source>
        <dbReference type="ARBA" id="ARBA00022989"/>
    </source>
</evidence>
<dbReference type="PROSITE" id="PS50253">
    <property type="entry name" value="COX3"/>
    <property type="match status" value="1"/>
</dbReference>
<name>A0A3E0EK68_9FLAO</name>
<evidence type="ECO:0000256" key="2">
    <source>
        <dbReference type="ARBA" id="ARBA00010581"/>
    </source>
</evidence>
<comment type="subcellular location">
    <subcellularLocation>
        <location evidence="6">Cell membrane</location>
        <topology evidence="6">Multi-pass membrane protein</topology>
    </subcellularLocation>
    <subcellularLocation>
        <location evidence="1">Membrane</location>
        <topology evidence="1">Multi-pass membrane protein</topology>
    </subcellularLocation>
</comment>
<dbReference type="EMBL" id="QUNI01000006">
    <property type="protein sequence ID" value="REG98578.1"/>
    <property type="molecule type" value="Genomic_DNA"/>
</dbReference>
<dbReference type="Proteomes" id="UP000257136">
    <property type="component" value="Unassembled WGS sequence"/>
</dbReference>
<dbReference type="Pfam" id="PF00510">
    <property type="entry name" value="COX3"/>
    <property type="match status" value="1"/>
</dbReference>
<feature type="transmembrane region" description="Helical" evidence="7">
    <location>
        <begin position="130"/>
        <end position="152"/>
    </location>
</feature>
<dbReference type="GO" id="GO:0019646">
    <property type="term" value="P:aerobic electron transport chain"/>
    <property type="evidence" value="ECO:0007669"/>
    <property type="project" value="InterPro"/>
</dbReference>
<dbReference type="RefSeq" id="WP_115813466.1">
    <property type="nucleotide sequence ID" value="NZ_QUNI01000006.1"/>
</dbReference>
<protein>
    <submittedName>
        <fullName evidence="9">Nitric oxide reductase NorE protein</fullName>
    </submittedName>
</protein>
<evidence type="ECO:0000256" key="7">
    <source>
        <dbReference type="SAM" id="Phobius"/>
    </source>
</evidence>
<evidence type="ECO:0000256" key="3">
    <source>
        <dbReference type="ARBA" id="ARBA00022692"/>
    </source>
</evidence>
<dbReference type="InterPro" id="IPR000298">
    <property type="entry name" value="Cyt_c_oxidase-like_su3"/>
</dbReference>
<evidence type="ECO:0000313" key="10">
    <source>
        <dbReference type="Proteomes" id="UP000257136"/>
    </source>
</evidence>
<accession>A0A3E0EK68</accession>
<keyword evidence="4 7" id="KW-1133">Transmembrane helix</keyword>
<dbReference type="AlphaFoldDB" id="A0A3E0EK68"/>
<dbReference type="Gene3D" id="1.20.120.80">
    <property type="entry name" value="Cytochrome c oxidase, subunit III, four-helix bundle"/>
    <property type="match status" value="1"/>
</dbReference>
<feature type="transmembrane region" description="Helical" evidence="7">
    <location>
        <begin position="59"/>
        <end position="80"/>
    </location>
</feature>
<dbReference type="OrthoDB" id="9810850at2"/>
<feature type="transmembrane region" description="Helical" evidence="7">
    <location>
        <begin position="92"/>
        <end position="110"/>
    </location>
</feature>
<reference evidence="9 10" key="1">
    <citation type="submission" date="2018-08" db="EMBL/GenBank/DDBJ databases">
        <title>Genomic Encyclopedia of Archaeal and Bacterial Type Strains, Phase II (KMG-II): from individual species to whole genera.</title>
        <authorList>
            <person name="Goeker M."/>
        </authorList>
    </citation>
    <scope>NUCLEOTIDE SEQUENCE [LARGE SCALE GENOMIC DNA]</scope>
    <source>
        <strain evidence="9 10">DSM 100880</strain>
    </source>
</reference>
<dbReference type="SUPFAM" id="SSF81452">
    <property type="entry name" value="Cytochrome c oxidase subunit III-like"/>
    <property type="match status" value="1"/>
</dbReference>